<dbReference type="AlphaFoldDB" id="A0A9D1SXU1"/>
<name>A0A9D1SXU1_9FIRM</name>
<dbReference type="InterPro" id="IPR003778">
    <property type="entry name" value="CT_A_B"/>
</dbReference>
<reference evidence="5" key="2">
    <citation type="journal article" date="2021" name="PeerJ">
        <title>Extensive microbial diversity within the chicken gut microbiome revealed by metagenomics and culture.</title>
        <authorList>
            <person name="Gilroy R."/>
            <person name="Ravi A."/>
            <person name="Getino M."/>
            <person name="Pursley I."/>
            <person name="Horton D.L."/>
            <person name="Alikhan N.F."/>
            <person name="Baker D."/>
            <person name="Gharbi K."/>
            <person name="Hall N."/>
            <person name="Watson M."/>
            <person name="Adriaenssens E.M."/>
            <person name="Foster-Nyarko E."/>
            <person name="Jarju S."/>
            <person name="Secka A."/>
            <person name="Antonio M."/>
            <person name="Oren A."/>
            <person name="Chaudhuri R.R."/>
            <person name="La Ragione R."/>
            <person name="Hildebrand F."/>
            <person name="Pallen M.J."/>
        </authorList>
    </citation>
    <scope>NUCLEOTIDE SEQUENCE</scope>
    <source>
        <strain evidence="5">23406</strain>
    </source>
</reference>
<evidence type="ECO:0000259" key="4">
    <source>
        <dbReference type="SMART" id="SM00797"/>
    </source>
</evidence>
<organism evidence="5 6">
    <name type="scientific">Candidatus Stercoripulliclostridium merdipullorum</name>
    <dbReference type="NCBI Taxonomy" id="2840952"/>
    <lineage>
        <taxon>Bacteria</taxon>
        <taxon>Bacillati</taxon>
        <taxon>Bacillota</taxon>
        <taxon>Clostridia</taxon>
        <taxon>Eubacteriales</taxon>
        <taxon>Candidatus Stercoripulliclostridium</taxon>
    </lineage>
</organism>
<accession>A0A9D1SXU1</accession>
<dbReference type="PANTHER" id="PTHR43309:SF5">
    <property type="entry name" value="5-OXOPROLINASE SUBUNIT C"/>
    <property type="match status" value="1"/>
</dbReference>
<evidence type="ECO:0000256" key="1">
    <source>
        <dbReference type="ARBA" id="ARBA00022741"/>
    </source>
</evidence>
<dbReference type="SUPFAM" id="SSF50891">
    <property type="entry name" value="Cyclophilin-like"/>
    <property type="match status" value="1"/>
</dbReference>
<dbReference type="NCBIfam" id="TIGR00724">
    <property type="entry name" value="urea_amlyse_rel"/>
    <property type="match status" value="1"/>
</dbReference>
<dbReference type="GO" id="GO:0005524">
    <property type="term" value="F:ATP binding"/>
    <property type="evidence" value="ECO:0007669"/>
    <property type="project" value="UniProtKB-KW"/>
</dbReference>
<comment type="caution">
    <text evidence="5">The sequence shown here is derived from an EMBL/GenBank/DDBJ whole genome shotgun (WGS) entry which is preliminary data.</text>
</comment>
<gene>
    <name evidence="5" type="ORF">IAB14_02860</name>
</gene>
<dbReference type="GO" id="GO:0016787">
    <property type="term" value="F:hydrolase activity"/>
    <property type="evidence" value="ECO:0007669"/>
    <property type="project" value="UniProtKB-KW"/>
</dbReference>
<dbReference type="InterPro" id="IPR052708">
    <property type="entry name" value="PxpC"/>
</dbReference>
<evidence type="ECO:0000313" key="6">
    <source>
        <dbReference type="Proteomes" id="UP000886891"/>
    </source>
</evidence>
<evidence type="ECO:0000256" key="2">
    <source>
        <dbReference type="ARBA" id="ARBA00022801"/>
    </source>
</evidence>
<dbReference type="InterPro" id="IPR029000">
    <property type="entry name" value="Cyclophilin-like_dom_sf"/>
</dbReference>
<sequence>MLTTVQDAGRYGYQASGFGTSGAADLFSMRIANILVGNDPDEAALEMTMLGATVAFTSDAVVALTGADMDATLNGTPVPSYAAIAVAKGDVLKCGFAKTGLRAYLAVAGGFYLKPVMNSRSTNLKVGIGGYLGRAAKSDDLLFFNSTAPKVEGIADRKLDRNRYFPKGEVVRVVKGPQYDAFTEEGARTFFGATYTLTLDSDRMGIKLDGPAIESRNGSDIISDGIPLGGIQIPKSGKPIVMIADRQTTGGYAKIATALSVDIPLLAQKKPGETVKFKAVPLWIAHLLYRFRRHQLKRIQRLWNR</sequence>
<evidence type="ECO:0000256" key="3">
    <source>
        <dbReference type="ARBA" id="ARBA00022840"/>
    </source>
</evidence>
<feature type="domain" description="Carboxyltransferase" evidence="4">
    <location>
        <begin position="15"/>
        <end position="295"/>
    </location>
</feature>
<dbReference type="Gene3D" id="2.40.100.10">
    <property type="entry name" value="Cyclophilin-like"/>
    <property type="match status" value="1"/>
</dbReference>
<keyword evidence="3" id="KW-0067">ATP-binding</keyword>
<dbReference type="Pfam" id="PF02626">
    <property type="entry name" value="CT_A_B"/>
    <property type="match status" value="1"/>
</dbReference>
<reference evidence="5" key="1">
    <citation type="submission" date="2020-10" db="EMBL/GenBank/DDBJ databases">
        <authorList>
            <person name="Gilroy R."/>
        </authorList>
    </citation>
    <scope>NUCLEOTIDE SEQUENCE</scope>
    <source>
        <strain evidence="5">23406</strain>
    </source>
</reference>
<dbReference type="PANTHER" id="PTHR43309">
    <property type="entry name" value="5-OXOPROLINASE SUBUNIT C"/>
    <property type="match status" value="1"/>
</dbReference>
<keyword evidence="1" id="KW-0547">Nucleotide-binding</keyword>
<dbReference type="SMART" id="SM00797">
    <property type="entry name" value="AHS2"/>
    <property type="match status" value="1"/>
</dbReference>
<dbReference type="Proteomes" id="UP000886891">
    <property type="component" value="Unassembled WGS sequence"/>
</dbReference>
<dbReference type="EMBL" id="DVOH01000021">
    <property type="protein sequence ID" value="HIV00041.1"/>
    <property type="molecule type" value="Genomic_DNA"/>
</dbReference>
<evidence type="ECO:0000313" key="5">
    <source>
        <dbReference type="EMBL" id="HIV00041.1"/>
    </source>
</evidence>
<protein>
    <submittedName>
        <fullName evidence="5">Biotin-dependent carboxyltransferase family protein</fullName>
    </submittedName>
</protein>
<keyword evidence="2" id="KW-0378">Hydrolase</keyword>
<proteinExistence type="predicted"/>